<dbReference type="Gene3D" id="3.50.50.60">
    <property type="entry name" value="FAD/NAD(P)-binding domain"/>
    <property type="match status" value="1"/>
</dbReference>
<dbReference type="Proteomes" id="UP001589702">
    <property type="component" value="Unassembled WGS sequence"/>
</dbReference>
<organism evidence="1 2">
    <name type="scientific">Arthrobacter ramosus</name>
    <dbReference type="NCBI Taxonomy" id="1672"/>
    <lineage>
        <taxon>Bacteria</taxon>
        <taxon>Bacillati</taxon>
        <taxon>Actinomycetota</taxon>
        <taxon>Actinomycetes</taxon>
        <taxon>Micrococcales</taxon>
        <taxon>Micrococcaceae</taxon>
        <taxon>Arthrobacter</taxon>
    </lineage>
</organism>
<comment type="caution">
    <text evidence="1">The sequence shown here is derived from an EMBL/GenBank/DDBJ whole genome shotgun (WGS) entry which is preliminary data.</text>
</comment>
<evidence type="ECO:0008006" key="3">
    <source>
        <dbReference type="Google" id="ProtNLM"/>
    </source>
</evidence>
<name>A0ABV5Y0Z4_ARTRM</name>
<gene>
    <name evidence="1" type="ORF">ACFFP1_14290</name>
</gene>
<protein>
    <recommendedName>
        <fullName evidence="3">Sarcosine oxidase</fullName>
    </recommendedName>
</protein>
<reference evidence="1 2" key="1">
    <citation type="submission" date="2024-09" db="EMBL/GenBank/DDBJ databases">
        <authorList>
            <person name="Sun Q."/>
            <person name="Mori K."/>
        </authorList>
    </citation>
    <scope>NUCLEOTIDE SEQUENCE [LARGE SCALE GENOMIC DNA]</scope>
    <source>
        <strain evidence="1 2">JCM 1334</strain>
    </source>
</reference>
<dbReference type="EMBL" id="JBHMBC010000022">
    <property type="protein sequence ID" value="MFB9820666.1"/>
    <property type="molecule type" value="Genomic_DNA"/>
</dbReference>
<evidence type="ECO:0000313" key="2">
    <source>
        <dbReference type="Proteomes" id="UP001589702"/>
    </source>
</evidence>
<dbReference type="RefSeq" id="WP_268819144.1">
    <property type="nucleotide sequence ID" value="NZ_BAAAWN010000001.1"/>
</dbReference>
<sequence length="40" mass="4262">MVGAGFSGHGFKFTPAIGRVLADLVDGIDAPRRYSALKRN</sequence>
<evidence type="ECO:0000313" key="1">
    <source>
        <dbReference type="EMBL" id="MFB9820666.1"/>
    </source>
</evidence>
<accession>A0ABV5Y0Z4</accession>
<keyword evidence="2" id="KW-1185">Reference proteome</keyword>
<dbReference type="InterPro" id="IPR036188">
    <property type="entry name" value="FAD/NAD-bd_sf"/>
</dbReference>
<proteinExistence type="predicted"/>